<dbReference type="EMBL" id="QGMF01002356">
    <property type="protein sequence ID" value="TVY12481.1"/>
    <property type="molecule type" value="Genomic_DNA"/>
</dbReference>
<protein>
    <submittedName>
        <fullName evidence="2">Nephrocystin-3</fullName>
    </submittedName>
</protein>
<dbReference type="PROSITE" id="PS50005">
    <property type="entry name" value="TPR"/>
    <property type="match status" value="2"/>
</dbReference>
<gene>
    <name evidence="2" type="primary">nphp3_0</name>
    <name evidence="2" type="ORF">LARI1_G009642</name>
</gene>
<dbReference type="InterPro" id="IPR019734">
    <property type="entry name" value="TPR_rpt"/>
</dbReference>
<name>A0A8T9AZN0_9HELO</name>
<accession>A0A8T9AZN0</accession>
<evidence type="ECO:0000313" key="3">
    <source>
        <dbReference type="Proteomes" id="UP000469559"/>
    </source>
</evidence>
<dbReference type="AlphaFoldDB" id="A0A8T9AZN0"/>
<feature type="repeat" description="TPR" evidence="1">
    <location>
        <begin position="172"/>
        <end position="205"/>
    </location>
</feature>
<dbReference type="Proteomes" id="UP000469559">
    <property type="component" value="Unassembled WGS sequence"/>
</dbReference>
<dbReference type="PANTHER" id="PTHR46082:SF6">
    <property type="entry name" value="AAA+ ATPASE DOMAIN-CONTAINING PROTEIN-RELATED"/>
    <property type="match status" value="1"/>
</dbReference>
<dbReference type="Gene3D" id="1.25.40.10">
    <property type="entry name" value="Tetratricopeptide repeat domain"/>
    <property type="match status" value="1"/>
</dbReference>
<sequence>TMSPLLESYKDRTLHTTWQITFDRIQQQNPAAANLLKLWAYFNRQDIWYELLQHISSADDEWIQKLTEDELNFNEAVTLLCSFGLVDLNRSLQQQFGSGGYSVHSCMHSWIVFVLNKEWDEGFAKLALTCVASEVPSTNEKDWWLLQRRLLQHATRQNVFIGDGQVDMDGLDWAFHNLGNLYADQGKLAEAEAMYNRALQGNEEALGPNHTSTLDTVHNLGTLYKDQGKLAEAEAMYERALQGYEDALSLELVSSYLPALNTVFAFGDLFSQIDRKDMARAMYSRALSGFTTVQGPSSNRCRQLEDRLQALQVASTKLKVGQNKFTEPEAAKSRSFKQKLRKLGRRLII</sequence>
<reference evidence="2 3" key="1">
    <citation type="submission" date="2018-05" db="EMBL/GenBank/DDBJ databases">
        <title>Whole genome sequencing for identification of molecular markers to develop diagnostic detection tools for the regulated plant pathogen Lachnellula willkommii.</title>
        <authorList>
            <person name="Giroux E."/>
            <person name="Bilodeau G."/>
        </authorList>
    </citation>
    <scope>NUCLEOTIDE SEQUENCE [LARGE SCALE GENOMIC DNA]</scope>
    <source>
        <strain evidence="2 3">CBS 203.66</strain>
    </source>
</reference>
<proteinExistence type="predicted"/>
<dbReference type="Pfam" id="PF13424">
    <property type="entry name" value="TPR_12"/>
    <property type="match status" value="1"/>
</dbReference>
<dbReference type="OrthoDB" id="626167at2759"/>
<feature type="non-terminal residue" evidence="2">
    <location>
        <position position="1"/>
    </location>
</feature>
<evidence type="ECO:0000313" key="2">
    <source>
        <dbReference type="EMBL" id="TVY12481.1"/>
    </source>
</evidence>
<dbReference type="InterPro" id="IPR011990">
    <property type="entry name" value="TPR-like_helical_dom_sf"/>
</dbReference>
<comment type="caution">
    <text evidence="2">The sequence shown here is derived from an EMBL/GenBank/DDBJ whole genome shotgun (WGS) entry which is preliminary data.</text>
</comment>
<feature type="repeat" description="TPR" evidence="1">
    <location>
        <begin position="214"/>
        <end position="247"/>
    </location>
</feature>
<dbReference type="SUPFAM" id="SSF48452">
    <property type="entry name" value="TPR-like"/>
    <property type="match status" value="1"/>
</dbReference>
<keyword evidence="3" id="KW-1185">Reference proteome</keyword>
<keyword evidence="1" id="KW-0802">TPR repeat</keyword>
<dbReference type="InterPro" id="IPR053137">
    <property type="entry name" value="NLR-like"/>
</dbReference>
<evidence type="ECO:0000256" key="1">
    <source>
        <dbReference type="PROSITE-ProRule" id="PRU00339"/>
    </source>
</evidence>
<organism evidence="2 3">
    <name type="scientific">Lachnellula arida</name>
    <dbReference type="NCBI Taxonomy" id="1316785"/>
    <lineage>
        <taxon>Eukaryota</taxon>
        <taxon>Fungi</taxon>
        <taxon>Dikarya</taxon>
        <taxon>Ascomycota</taxon>
        <taxon>Pezizomycotina</taxon>
        <taxon>Leotiomycetes</taxon>
        <taxon>Helotiales</taxon>
        <taxon>Lachnaceae</taxon>
        <taxon>Lachnellula</taxon>
    </lineage>
</organism>
<dbReference type="PANTHER" id="PTHR46082">
    <property type="entry name" value="ATP/GTP-BINDING PROTEIN-RELATED"/>
    <property type="match status" value="1"/>
</dbReference>
<dbReference type="SMART" id="SM00028">
    <property type="entry name" value="TPR"/>
    <property type="match status" value="2"/>
</dbReference>